<dbReference type="KEGG" id="kpul:GXN76_07325"/>
<dbReference type="InterPro" id="IPR003737">
    <property type="entry name" value="GlcNAc_PI_deacetylase-related"/>
</dbReference>
<dbReference type="Proteomes" id="UP000503088">
    <property type="component" value="Chromosome"/>
</dbReference>
<accession>A0A7D3Y1L0</accession>
<dbReference type="EMBL" id="CP048104">
    <property type="protein sequence ID" value="QKG84303.1"/>
    <property type="molecule type" value="Genomic_DNA"/>
</dbReference>
<dbReference type="GO" id="GO:0016811">
    <property type="term" value="F:hydrolase activity, acting on carbon-nitrogen (but not peptide) bonds, in linear amides"/>
    <property type="evidence" value="ECO:0007669"/>
    <property type="project" value="TreeGrafter"/>
</dbReference>
<dbReference type="PANTHER" id="PTHR12993:SF11">
    <property type="entry name" value="N-ACETYLGLUCOSAMINYL-PHOSPHATIDYLINOSITOL DE-N-ACETYLASE"/>
    <property type="match status" value="1"/>
</dbReference>
<organism evidence="1 2">
    <name type="scientific">Kroppenstedtia pulmonis</name>
    <dbReference type="NCBI Taxonomy" id="1380685"/>
    <lineage>
        <taxon>Bacteria</taxon>
        <taxon>Bacillati</taxon>
        <taxon>Bacillota</taxon>
        <taxon>Bacilli</taxon>
        <taxon>Bacillales</taxon>
        <taxon>Thermoactinomycetaceae</taxon>
        <taxon>Kroppenstedtia</taxon>
    </lineage>
</organism>
<evidence type="ECO:0000313" key="2">
    <source>
        <dbReference type="Proteomes" id="UP000503088"/>
    </source>
</evidence>
<gene>
    <name evidence="1" type="ORF">GXN76_07325</name>
</gene>
<proteinExistence type="predicted"/>
<sequence>MSQYHILFIFAHPDDETFACGGTLSRYAGDPDVQTSLYCATPGDAGSPGTPPLCTQEELGQYRAKELASAADVLGIDRLILRDFHDRSLEHLPKEILMEDIKKTIENIRPDAVVTFPPHGISGHPDHQAVQLATLKALQQCDPDQRIRLYYVVIPQSESRENSSVYTTPDEAVTTRINVAPYRKRIMKALQQHRTQHKSVEKVFPGVLNGDWQSLRTWEFFQAVRPLTGISSDSLL</sequence>
<reference evidence="1 2" key="1">
    <citation type="submission" date="2020-01" db="EMBL/GenBank/DDBJ databases">
        <authorList>
            <person name="Gulvik C.A."/>
            <person name="Batra D.G."/>
        </authorList>
    </citation>
    <scope>NUCLEOTIDE SEQUENCE [LARGE SCALE GENOMIC DNA]</scope>
    <source>
        <strain evidence="1 2">W9323</strain>
    </source>
</reference>
<dbReference type="Gene3D" id="3.40.50.10320">
    <property type="entry name" value="LmbE-like"/>
    <property type="match status" value="1"/>
</dbReference>
<dbReference type="PANTHER" id="PTHR12993">
    <property type="entry name" value="N-ACETYLGLUCOSAMINYL-PHOSPHATIDYLINOSITOL DE-N-ACETYLASE-RELATED"/>
    <property type="match status" value="1"/>
</dbReference>
<dbReference type="AlphaFoldDB" id="A0A7D3Y1L0"/>
<keyword evidence="2" id="KW-1185">Reference proteome</keyword>
<name>A0A7D3Y1L0_9BACL</name>
<dbReference type="Pfam" id="PF02585">
    <property type="entry name" value="PIG-L"/>
    <property type="match status" value="1"/>
</dbReference>
<dbReference type="RefSeq" id="WP_173221874.1">
    <property type="nucleotide sequence ID" value="NZ_CP048104.1"/>
</dbReference>
<evidence type="ECO:0000313" key="1">
    <source>
        <dbReference type="EMBL" id="QKG84303.1"/>
    </source>
</evidence>
<dbReference type="SUPFAM" id="SSF102588">
    <property type="entry name" value="LmbE-like"/>
    <property type="match status" value="1"/>
</dbReference>
<protein>
    <submittedName>
        <fullName evidence="1">PIG-L family deacetylase</fullName>
    </submittedName>
</protein>
<dbReference type="InterPro" id="IPR024078">
    <property type="entry name" value="LmbE-like_dom_sf"/>
</dbReference>